<dbReference type="EMBL" id="FTMD01000007">
    <property type="protein sequence ID" value="SIQ82859.1"/>
    <property type="molecule type" value="Genomic_DNA"/>
</dbReference>
<accession>A0A1N6VYC1</accession>
<proteinExistence type="predicted"/>
<evidence type="ECO:0000313" key="2">
    <source>
        <dbReference type="Proteomes" id="UP000186819"/>
    </source>
</evidence>
<dbReference type="AlphaFoldDB" id="A0A1N6VYC1"/>
<sequence length="546" mass="59949">MGYHDPVECLELLNRLHPLNVDETHRLLSEMVPALQRNPPAPDQHLEILEAARPHVALAQSAMASRYAAHPLPPDSAENATLRSVVTLWQAMARSYGQVARTSGAEILPADRRALLAQRRIHYAGMVPLEYFRAHRALPKGTWTALHDGFCAAEALGVATTRVPDALNDIWKAQSPAEAFVAVLLVDLANPYGRSERDLGWVCRWAQRFAPYCELLGGPDGETPQPAAYGLDLGADHGLRPLGVLAPSAALRRFDGSKLAGQIQAVLKQFKQGVTPSSLGLGADCPVDASAKLLLSLYRPWGLASAGRRFPRRGTQGRAELTAGWSSIAFHVSGKPFEQPPIYATQRSLRSDISLLTFGERVTQAENPRWNENERRRAAARLGFTCEHWQVADHSVSGFRLYQDPHTQRLEHHQLVGVRPPDGEHYLLAQLSWLMYRADGVMEAGVQVLPGLPRVVAVRPFGLTGNVHEAFLEGFLLPPTPALKAESSLILPAKWFQPQRVIDVVDGGQRYQLRLTKAILRGPDFVQVSYEALESPAPGAKPGSAR</sequence>
<reference evidence="2" key="1">
    <citation type="submission" date="2017-01" db="EMBL/GenBank/DDBJ databases">
        <authorList>
            <person name="Varghese N."/>
            <person name="Submissions S."/>
        </authorList>
    </citation>
    <scope>NUCLEOTIDE SEQUENCE [LARGE SCALE GENOMIC DNA]</scope>
    <source>
        <strain evidence="2">ATCC 51758</strain>
    </source>
</reference>
<dbReference type="OrthoDB" id="9177203at2"/>
<dbReference type="RefSeq" id="WP_076602356.1">
    <property type="nucleotide sequence ID" value="NZ_FTMD01000007.1"/>
</dbReference>
<protein>
    <submittedName>
        <fullName evidence="1">Uncharacterized protein</fullName>
    </submittedName>
</protein>
<gene>
    <name evidence="1" type="ORF">SAMN05421829_10764</name>
</gene>
<dbReference type="STRING" id="34027.SAMN05421829_10764"/>
<keyword evidence="2" id="KW-1185">Reference proteome</keyword>
<organism evidence="1 2">
    <name type="scientific">Aromatoleum tolulyticum</name>
    <dbReference type="NCBI Taxonomy" id="34027"/>
    <lineage>
        <taxon>Bacteria</taxon>
        <taxon>Pseudomonadati</taxon>
        <taxon>Pseudomonadota</taxon>
        <taxon>Betaproteobacteria</taxon>
        <taxon>Rhodocyclales</taxon>
        <taxon>Rhodocyclaceae</taxon>
        <taxon>Aromatoleum</taxon>
    </lineage>
</organism>
<name>A0A1N6VYC1_9RHOO</name>
<evidence type="ECO:0000313" key="1">
    <source>
        <dbReference type="EMBL" id="SIQ82859.1"/>
    </source>
</evidence>
<dbReference type="Proteomes" id="UP000186819">
    <property type="component" value="Unassembled WGS sequence"/>
</dbReference>